<feature type="region of interest" description="Disordered" evidence="4">
    <location>
        <begin position="220"/>
        <end position="251"/>
    </location>
</feature>
<comment type="caution">
    <text evidence="6">The sequence shown here is derived from an EMBL/GenBank/DDBJ whole genome shotgun (WGS) entry which is preliminary data.</text>
</comment>
<dbReference type="Pfam" id="PF03813">
    <property type="entry name" value="Nrap"/>
    <property type="match status" value="1"/>
</dbReference>
<evidence type="ECO:0000256" key="3">
    <source>
        <dbReference type="RuleBase" id="RU364032"/>
    </source>
</evidence>
<evidence type="ECO:0000313" key="7">
    <source>
        <dbReference type="Proteomes" id="UP001148018"/>
    </source>
</evidence>
<keyword evidence="3" id="KW-0539">Nucleus</keyword>
<protein>
    <recommendedName>
        <fullName evidence="1 3">Nucleolar protein 6</fullName>
    </recommendedName>
</protein>
<organism evidence="6 7">
    <name type="scientific">Muraenolepis orangiensis</name>
    <name type="common">Patagonian moray cod</name>
    <dbReference type="NCBI Taxonomy" id="630683"/>
    <lineage>
        <taxon>Eukaryota</taxon>
        <taxon>Metazoa</taxon>
        <taxon>Chordata</taxon>
        <taxon>Craniata</taxon>
        <taxon>Vertebrata</taxon>
        <taxon>Euteleostomi</taxon>
        <taxon>Actinopterygii</taxon>
        <taxon>Neopterygii</taxon>
        <taxon>Teleostei</taxon>
        <taxon>Neoteleostei</taxon>
        <taxon>Acanthomorphata</taxon>
        <taxon>Zeiogadaria</taxon>
        <taxon>Gadariae</taxon>
        <taxon>Gadiformes</taxon>
        <taxon>Muraenolepidoidei</taxon>
        <taxon>Muraenolepididae</taxon>
        <taxon>Muraenolepis</taxon>
    </lineage>
</organism>
<proteinExistence type="inferred from homology"/>
<dbReference type="GO" id="GO:0034456">
    <property type="term" value="C:UTP-C complex"/>
    <property type="evidence" value="ECO:0007669"/>
    <property type="project" value="TreeGrafter"/>
</dbReference>
<dbReference type="Gene3D" id="1.10.1410.10">
    <property type="match status" value="1"/>
</dbReference>
<evidence type="ECO:0000256" key="2">
    <source>
        <dbReference type="ARBA" id="ARBA00035000"/>
    </source>
</evidence>
<reference evidence="6" key="1">
    <citation type="submission" date="2022-07" db="EMBL/GenBank/DDBJ databases">
        <title>Chromosome-level genome of Muraenolepis orangiensis.</title>
        <authorList>
            <person name="Kim J."/>
        </authorList>
    </citation>
    <scope>NUCLEOTIDE SEQUENCE</scope>
    <source>
        <strain evidence="6">KU_S4_2022</strain>
        <tissue evidence="6">Muscle</tissue>
    </source>
</reference>
<dbReference type="GO" id="GO:0006364">
    <property type="term" value="P:rRNA processing"/>
    <property type="evidence" value="ECO:0007669"/>
    <property type="project" value="TreeGrafter"/>
</dbReference>
<dbReference type="EMBL" id="JANIIK010000044">
    <property type="protein sequence ID" value="KAJ3604600.1"/>
    <property type="molecule type" value="Genomic_DNA"/>
</dbReference>
<dbReference type="GO" id="GO:0032545">
    <property type="term" value="C:CURI complex"/>
    <property type="evidence" value="ECO:0007669"/>
    <property type="project" value="TreeGrafter"/>
</dbReference>
<keyword evidence="3" id="KW-0694">RNA-binding</keyword>
<evidence type="ECO:0000313" key="6">
    <source>
        <dbReference type="EMBL" id="KAJ3604600.1"/>
    </source>
</evidence>
<feature type="region of interest" description="Disordered" evidence="4">
    <location>
        <begin position="139"/>
        <end position="176"/>
    </location>
</feature>
<dbReference type="GO" id="GO:0032040">
    <property type="term" value="C:small-subunit processome"/>
    <property type="evidence" value="ECO:0007669"/>
    <property type="project" value="TreeGrafter"/>
</dbReference>
<dbReference type="PANTHER" id="PTHR17972:SF0">
    <property type="entry name" value="NUCLEOLAR PROTEIN 6"/>
    <property type="match status" value="1"/>
</dbReference>
<accession>A0A9Q0INF7</accession>
<comment type="similarity">
    <text evidence="3">Belongs to the NRAP family.</text>
</comment>
<dbReference type="Pfam" id="PF15479">
    <property type="entry name" value="DUF4639"/>
    <property type="match status" value="1"/>
</dbReference>
<dbReference type="FunFam" id="1.10.1410.10:FF:000006">
    <property type="entry name" value="Nucleolar protein 6"/>
    <property type="match status" value="1"/>
</dbReference>
<dbReference type="GO" id="GO:0003723">
    <property type="term" value="F:RNA binding"/>
    <property type="evidence" value="ECO:0007669"/>
    <property type="project" value="UniProtKB-KW"/>
</dbReference>
<gene>
    <name evidence="6" type="ORF">NHX12_029340</name>
</gene>
<comment type="function">
    <text evidence="2">Part of the small subunit (SSU) processome, first precursor of the small eukaryotic ribosomal subunit. During the assembly of the SSU processome in the nucleolus, many ribosome biogenesis factors, an RNA chaperone and ribosomal proteins associate with the nascent pre-rRNA and work in concert to generate RNA folding, modifications, rearrangements and cleavage as well as targeted degradation of pre-ribosomal RNA by the RNA exosome.</text>
</comment>
<evidence type="ECO:0000259" key="5">
    <source>
        <dbReference type="Pfam" id="PF03813"/>
    </source>
</evidence>
<comment type="subcellular location">
    <subcellularLocation>
        <location evidence="3">Nucleus</location>
        <location evidence="3">Nucleolus</location>
    </subcellularLocation>
</comment>
<feature type="compositionally biased region" description="Polar residues" evidence="4">
    <location>
        <begin position="1"/>
        <end position="26"/>
    </location>
</feature>
<name>A0A9Q0INF7_9TELE</name>
<keyword evidence="7" id="KW-1185">Reference proteome</keyword>
<dbReference type="GO" id="GO:0006409">
    <property type="term" value="P:tRNA export from nucleus"/>
    <property type="evidence" value="ECO:0007669"/>
    <property type="project" value="TreeGrafter"/>
</dbReference>
<dbReference type="AlphaFoldDB" id="A0A9Q0INF7"/>
<feature type="domain" description="Nrap protein" evidence="5">
    <location>
        <begin position="379"/>
        <end position="484"/>
    </location>
</feature>
<dbReference type="Proteomes" id="UP001148018">
    <property type="component" value="Unassembled WGS sequence"/>
</dbReference>
<feature type="region of interest" description="Disordered" evidence="4">
    <location>
        <begin position="1"/>
        <end position="28"/>
    </location>
</feature>
<sequence length="495" mass="54692">MSRSATKSRSDTEAQGASVQVASPQSPLMEPPVEVEVVPGLTLTQWNDMLRVEETDDVVGEIMEELMERVMDGCLKSYVEKQAVAYSVSWARDFLVQAVQLEFLYRDEGDGPEEASILAEDSEPVPPRGKSGEYRANIQAAPLHRGPADQSYRTTGTGQRDEQPVMSKRHPALRPPQLVSPQSEILDTQQLLNKRQTTRGLPVSSGQKYNKPSTTTIKMVPSESAQVEDGGKGGVPANAKRPNPEDQDDVLRPVKLSRKDLYKAPTAEELNQLKEAESLFHCSLLKMQMEELLKEVSLSDRRKKQIDSFVQTVTKALQSVPSSPKVELGDLSWLSGSVKVPFILMPAECAGKFCMAPPASVDLIGSYPLGTCIKPRITVDLAVTIPAEVLQVKDDMNQRYPRKRALYLAGLASHLSSSPEVGSMRYSCLHGNRLRPLLLLTPSGKDTSNFTLRLHACLPPGHFKPSRFHPQRNNIRTKWYTGLESSDQGNGFDMA</sequence>
<dbReference type="InterPro" id="IPR028042">
    <property type="entry name" value="DUF4639"/>
</dbReference>
<evidence type="ECO:0000256" key="1">
    <source>
        <dbReference type="ARBA" id="ARBA00016437"/>
    </source>
</evidence>
<feature type="region of interest" description="Disordered" evidence="4">
    <location>
        <begin position="195"/>
        <end position="214"/>
    </location>
</feature>
<evidence type="ECO:0000256" key="4">
    <source>
        <dbReference type="SAM" id="MobiDB-lite"/>
    </source>
</evidence>
<dbReference type="InterPro" id="IPR005554">
    <property type="entry name" value="NOL6/Upt22"/>
</dbReference>
<dbReference type="PANTHER" id="PTHR17972">
    <property type="entry name" value="NUCLEOLAR RNA-ASSOCIATED PROTEIN"/>
    <property type="match status" value="1"/>
</dbReference>
<dbReference type="OrthoDB" id="10251401at2759"/>
<dbReference type="InterPro" id="IPR035082">
    <property type="entry name" value="Nrap_D1"/>
</dbReference>